<dbReference type="PANTHER" id="PTHR46112">
    <property type="entry name" value="AMINOPEPTIDASE"/>
    <property type="match status" value="1"/>
</dbReference>
<dbReference type="InterPro" id="IPR000994">
    <property type="entry name" value="Pept_M24"/>
</dbReference>
<feature type="domain" description="Peptidase M24" evidence="1">
    <location>
        <begin position="172"/>
        <end position="374"/>
    </location>
</feature>
<dbReference type="InterPro" id="IPR050659">
    <property type="entry name" value="Peptidase_M24B"/>
</dbReference>
<reference evidence="3" key="1">
    <citation type="submission" date="2021-03" db="EMBL/GenBank/DDBJ databases">
        <title>Leucobacter chromiisoli sp. nov., isolated from chromium-containing soil of chemical plant.</title>
        <authorList>
            <person name="Xu Z."/>
        </authorList>
    </citation>
    <scope>NUCLEOTIDE SEQUENCE</scope>
    <source>
        <strain evidence="3">S27</strain>
    </source>
</reference>
<keyword evidence="4" id="KW-1185">Reference proteome</keyword>
<dbReference type="CDD" id="cd01066">
    <property type="entry name" value="APP_MetAP"/>
    <property type="match status" value="1"/>
</dbReference>
<organism evidence="3 4">
    <name type="scientific">Leucobacter weissii</name>
    <dbReference type="NCBI Taxonomy" id="1983706"/>
    <lineage>
        <taxon>Bacteria</taxon>
        <taxon>Bacillati</taxon>
        <taxon>Actinomycetota</taxon>
        <taxon>Actinomycetes</taxon>
        <taxon>Micrococcales</taxon>
        <taxon>Microbacteriaceae</taxon>
        <taxon>Leucobacter</taxon>
    </lineage>
</organism>
<protein>
    <submittedName>
        <fullName evidence="3">Aminopeptidase P family protein</fullName>
    </submittedName>
</protein>
<feature type="domain" description="Creatinase N-terminal" evidence="2">
    <location>
        <begin position="19"/>
        <end position="159"/>
    </location>
</feature>
<dbReference type="EMBL" id="JAGDYM010000014">
    <property type="protein sequence ID" value="MBO1902666.1"/>
    <property type="molecule type" value="Genomic_DNA"/>
</dbReference>
<dbReference type="RefSeq" id="WP_208098433.1">
    <property type="nucleotide sequence ID" value="NZ_JAGDYM010000014.1"/>
</dbReference>
<name>A0A939S911_9MICO</name>
<dbReference type="InterPro" id="IPR036005">
    <property type="entry name" value="Creatinase/aminopeptidase-like"/>
</dbReference>
<evidence type="ECO:0000259" key="1">
    <source>
        <dbReference type="Pfam" id="PF00557"/>
    </source>
</evidence>
<dbReference type="AlphaFoldDB" id="A0A939S911"/>
<dbReference type="InterPro" id="IPR029149">
    <property type="entry name" value="Creatin/AminoP/Spt16_N"/>
</dbReference>
<keyword evidence="3" id="KW-0645">Protease</keyword>
<dbReference type="SUPFAM" id="SSF55920">
    <property type="entry name" value="Creatinase/aminopeptidase"/>
    <property type="match status" value="1"/>
</dbReference>
<dbReference type="Gene3D" id="3.90.230.10">
    <property type="entry name" value="Creatinase/methionine aminopeptidase superfamily"/>
    <property type="match status" value="1"/>
</dbReference>
<evidence type="ECO:0000259" key="2">
    <source>
        <dbReference type="Pfam" id="PF01321"/>
    </source>
</evidence>
<proteinExistence type="predicted"/>
<dbReference type="Pfam" id="PF00557">
    <property type="entry name" value="Peptidase_M24"/>
    <property type="match status" value="1"/>
</dbReference>
<sequence length="393" mass="42513">MSALYRWPDYDAVELHRARSARVQAFMREQELDALLLVGPDHIRYATDFRAHLTNESEWFAALVTRDGEAEIFLPYIDETIVDPYPELPWVRAVHAVASWSAATANPATWIAAVARAARSLGSRLRLGIDSVDQGLLSGLQRELDLTPVPVGTGLHRLRREKHPTEVLLLDAVSRVNAGAMEAALGAARVGGTDHEVLAAAMAYQQAAGVEFVTHSVCNLRNGTGDWFAGGRRFAEGDPFFFDIGCYGPGGYASDAGRTGFVGEPAPEHLAAYEHLQTAYRIAQDLAVPGAKASSLLAACNEYLESHGLGRTPYAIGHGVGLRICELPTLFSPGLMDEDVTLVEGEVIALEPETTVVVDGRATVFKIEDDFVVEAHGLRRLTEIPGPEEFVGA</sequence>
<evidence type="ECO:0000313" key="3">
    <source>
        <dbReference type="EMBL" id="MBO1902666.1"/>
    </source>
</evidence>
<dbReference type="Pfam" id="PF01321">
    <property type="entry name" value="Creatinase_N"/>
    <property type="match status" value="1"/>
</dbReference>
<dbReference type="SUPFAM" id="SSF53092">
    <property type="entry name" value="Creatinase/prolidase N-terminal domain"/>
    <property type="match status" value="1"/>
</dbReference>
<comment type="caution">
    <text evidence="3">The sequence shown here is derived from an EMBL/GenBank/DDBJ whole genome shotgun (WGS) entry which is preliminary data.</text>
</comment>
<keyword evidence="3" id="KW-0031">Aminopeptidase</keyword>
<keyword evidence="3" id="KW-0378">Hydrolase</keyword>
<accession>A0A939S911</accession>
<dbReference type="GO" id="GO:0004177">
    <property type="term" value="F:aminopeptidase activity"/>
    <property type="evidence" value="ECO:0007669"/>
    <property type="project" value="UniProtKB-KW"/>
</dbReference>
<dbReference type="Gene3D" id="3.40.350.10">
    <property type="entry name" value="Creatinase/prolidase N-terminal domain"/>
    <property type="match status" value="1"/>
</dbReference>
<dbReference type="Proteomes" id="UP000664382">
    <property type="component" value="Unassembled WGS sequence"/>
</dbReference>
<gene>
    <name evidence="3" type="ORF">J4H92_11990</name>
</gene>
<dbReference type="PANTHER" id="PTHR46112:SF2">
    <property type="entry name" value="XAA-PRO AMINOPEPTIDASE P-RELATED"/>
    <property type="match status" value="1"/>
</dbReference>
<dbReference type="InterPro" id="IPR000587">
    <property type="entry name" value="Creatinase_N"/>
</dbReference>
<evidence type="ECO:0000313" key="4">
    <source>
        <dbReference type="Proteomes" id="UP000664382"/>
    </source>
</evidence>